<dbReference type="Pfam" id="PF02581">
    <property type="entry name" value="TMP-TENI"/>
    <property type="match status" value="1"/>
</dbReference>
<dbReference type="NCBIfam" id="TIGR00693">
    <property type="entry name" value="thiE"/>
    <property type="match status" value="1"/>
</dbReference>
<feature type="binding site" evidence="10">
    <location>
        <position position="62"/>
    </location>
    <ligand>
        <name>4-amino-2-methyl-5-(diphosphooxymethyl)pyrimidine</name>
        <dbReference type="ChEBI" id="CHEBI:57841"/>
    </ligand>
</feature>
<evidence type="ECO:0000256" key="12">
    <source>
        <dbReference type="RuleBase" id="RU004253"/>
    </source>
</evidence>
<evidence type="ECO:0000256" key="10">
    <source>
        <dbReference type="HAMAP-Rule" id="MF_00097"/>
    </source>
</evidence>
<dbReference type="GO" id="GO:0009229">
    <property type="term" value="P:thiamine diphosphate biosynthetic process"/>
    <property type="evidence" value="ECO:0007669"/>
    <property type="project" value="UniProtKB-UniRule"/>
</dbReference>
<feature type="binding site" evidence="10">
    <location>
        <begin position="133"/>
        <end position="135"/>
    </location>
    <ligand>
        <name>2-[(2R,5Z)-2-carboxy-4-methylthiazol-5(2H)-ylidene]ethyl phosphate</name>
        <dbReference type="ChEBI" id="CHEBI:62899"/>
    </ligand>
</feature>
<keyword evidence="4 10" id="KW-0479">Metal-binding</keyword>
<proteinExistence type="inferred from homology"/>
<evidence type="ECO:0000256" key="2">
    <source>
        <dbReference type="ARBA" id="ARBA00005165"/>
    </source>
</evidence>
<feature type="binding site" evidence="10">
    <location>
        <begin position="28"/>
        <end position="32"/>
    </location>
    <ligand>
        <name>4-amino-2-methyl-5-(diphosphooxymethyl)pyrimidine</name>
        <dbReference type="ChEBI" id="CHEBI:57841"/>
    </ligand>
</feature>
<dbReference type="Gene3D" id="3.20.20.70">
    <property type="entry name" value="Aldolase class I"/>
    <property type="match status" value="1"/>
</dbReference>
<name>A0A1L7CDA6_9CORY</name>
<dbReference type="InterPro" id="IPR013785">
    <property type="entry name" value="Aldolase_TIM"/>
</dbReference>
<accession>A0A1L7CDA6</accession>
<keyword evidence="6 10" id="KW-0784">Thiamine biosynthesis</keyword>
<evidence type="ECO:0000259" key="13">
    <source>
        <dbReference type="Pfam" id="PF02581"/>
    </source>
</evidence>
<evidence type="ECO:0000256" key="3">
    <source>
        <dbReference type="ARBA" id="ARBA00022679"/>
    </source>
</evidence>
<evidence type="ECO:0000256" key="9">
    <source>
        <dbReference type="ARBA" id="ARBA00047883"/>
    </source>
</evidence>
<dbReference type="PANTHER" id="PTHR20857">
    <property type="entry name" value="THIAMINE-PHOSPHATE PYROPHOSPHORYLASE"/>
    <property type="match status" value="1"/>
</dbReference>
<organism evidence="14 15">
    <name type="scientific">Corynebacterium aquilae DSM 44791</name>
    <dbReference type="NCBI Taxonomy" id="1431546"/>
    <lineage>
        <taxon>Bacteria</taxon>
        <taxon>Bacillati</taxon>
        <taxon>Actinomycetota</taxon>
        <taxon>Actinomycetes</taxon>
        <taxon>Mycobacteriales</taxon>
        <taxon>Corynebacteriaceae</taxon>
        <taxon>Corynebacterium</taxon>
    </lineage>
</organism>
<evidence type="ECO:0000256" key="7">
    <source>
        <dbReference type="ARBA" id="ARBA00047334"/>
    </source>
</evidence>
<reference evidence="14 15" key="1">
    <citation type="submission" date="2014-08" db="EMBL/GenBank/DDBJ databases">
        <title>Complete genome sequence of Corynebacterium aquilae S-613T(T) (=DSM 44791(T)), isolated from the choana of a healthy golden eagle.</title>
        <authorList>
            <person name="Ruckert C."/>
            <person name="Albersmeier A."/>
            <person name="Winkler A."/>
            <person name="Kalinowski J."/>
        </authorList>
    </citation>
    <scope>NUCLEOTIDE SEQUENCE [LARGE SCALE GENOMIC DNA]</scope>
    <source>
        <strain evidence="14 15">S-613</strain>
    </source>
</reference>
<dbReference type="EMBL" id="CP009245">
    <property type="protein sequence ID" value="APT83773.1"/>
    <property type="molecule type" value="Genomic_DNA"/>
</dbReference>
<evidence type="ECO:0000256" key="1">
    <source>
        <dbReference type="ARBA" id="ARBA00003814"/>
    </source>
</evidence>
<sequence>MYLVTSGHDQHTVDVAAQVAAAGAGVVQVRAKDITTRELLALTKDVLAAVREANPATAVVVDDRADVALAAGADGVHLGQDDLPPSVARQMLGPDAIIGLTTGTLELVQQAQAFHTDNPGVLDYIGAGPFRPTPTKDSGRQPLWVDGYPPLVAATSLPIVAIGDVTVEDVADLSATGIAGVAMVRCLMNADDPHTEASRALALWRGRAYRDY</sequence>
<dbReference type="GO" id="GO:0009228">
    <property type="term" value="P:thiamine biosynthetic process"/>
    <property type="evidence" value="ECO:0007669"/>
    <property type="project" value="UniProtKB-KW"/>
</dbReference>
<gene>
    <name evidence="10" type="primary">thiE</name>
    <name evidence="14" type="ORF">CAQU_00225</name>
</gene>
<evidence type="ECO:0000256" key="6">
    <source>
        <dbReference type="ARBA" id="ARBA00022977"/>
    </source>
</evidence>
<feature type="binding site" evidence="10">
    <location>
        <position position="101"/>
    </location>
    <ligand>
        <name>4-amino-2-methyl-5-(diphosphooxymethyl)pyrimidine</name>
        <dbReference type="ChEBI" id="CHEBI:57841"/>
    </ligand>
</feature>
<dbReference type="STRING" id="1431546.CAQU_00225"/>
<evidence type="ECO:0000313" key="14">
    <source>
        <dbReference type="EMBL" id="APT83773.1"/>
    </source>
</evidence>
<keyword evidence="5 10" id="KW-0460">Magnesium</keyword>
<protein>
    <recommendedName>
        <fullName evidence="10">Thiamine-phosphate synthase</fullName>
        <shortName evidence="10">TP synthase</shortName>
        <shortName evidence="10">TPS</shortName>
        <ecNumber evidence="10">2.5.1.3</ecNumber>
    </recommendedName>
    <alternativeName>
        <fullName evidence="10">Thiamine-phosphate pyrophosphorylase</fullName>
        <shortName evidence="10">TMP pyrophosphorylase</shortName>
        <shortName evidence="10">TMP-PPase</shortName>
    </alternativeName>
</protein>
<dbReference type="UniPathway" id="UPA00060">
    <property type="reaction ID" value="UER00141"/>
</dbReference>
<comment type="catalytic activity">
    <reaction evidence="8 10 11">
        <text>2-(2-carboxy-4-methylthiazol-5-yl)ethyl phosphate + 4-amino-2-methyl-5-(diphosphooxymethyl)pyrimidine + 2 H(+) = thiamine phosphate + CO2 + diphosphate</text>
        <dbReference type="Rhea" id="RHEA:47848"/>
        <dbReference type="ChEBI" id="CHEBI:15378"/>
        <dbReference type="ChEBI" id="CHEBI:16526"/>
        <dbReference type="ChEBI" id="CHEBI:33019"/>
        <dbReference type="ChEBI" id="CHEBI:37575"/>
        <dbReference type="ChEBI" id="CHEBI:57841"/>
        <dbReference type="ChEBI" id="CHEBI:62890"/>
        <dbReference type="EC" id="2.5.1.3"/>
    </reaction>
</comment>
<dbReference type="InterPro" id="IPR036206">
    <property type="entry name" value="ThiamineP_synth_sf"/>
</dbReference>
<feature type="binding site" evidence="10">
    <location>
        <position position="82"/>
    </location>
    <ligand>
        <name>Mg(2+)</name>
        <dbReference type="ChEBI" id="CHEBI:18420"/>
    </ligand>
</feature>
<dbReference type="InterPro" id="IPR034291">
    <property type="entry name" value="TMP_synthase"/>
</dbReference>
<evidence type="ECO:0000313" key="15">
    <source>
        <dbReference type="Proteomes" id="UP000185478"/>
    </source>
</evidence>
<keyword evidence="15" id="KW-1185">Reference proteome</keyword>
<dbReference type="InterPro" id="IPR022998">
    <property type="entry name" value="ThiamineP_synth_TenI"/>
</dbReference>
<comment type="function">
    <text evidence="1 10">Condenses 4-methyl-5-(beta-hydroxyethyl)thiazole monophosphate (THZ-P) and 2-methyl-4-amino-5-hydroxymethyl pyrimidine pyrophosphate (HMP-PP) to form thiamine monophosphate (TMP).</text>
</comment>
<dbReference type="CDD" id="cd00564">
    <property type="entry name" value="TMP_TenI"/>
    <property type="match status" value="1"/>
</dbReference>
<comment type="catalytic activity">
    <reaction evidence="7 10 11">
        <text>4-methyl-5-(2-phosphooxyethyl)-thiazole + 4-amino-2-methyl-5-(diphosphooxymethyl)pyrimidine + H(+) = thiamine phosphate + diphosphate</text>
        <dbReference type="Rhea" id="RHEA:22328"/>
        <dbReference type="ChEBI" id="CHEBI:15378"/>
        <dbReference type="ChEBI" id="CHEBI:33019"/>
        <dbReference type="ChEBI" id="CHEBI:37575"/>
        <dbReference type="ChEBI" id="CHEBI:57841"/>
        <dbReference type="ChEBI" id="CHEBI:58296"/>
        <dbReference type="EC" id="2.5.1.3"/>
    </reaction>
</comment>
<dbReference type="GO" id="GO:0005737">
    <property type="term" value="C:cytoplasm"/>
    <property type="evidence" value="ECO:0007669"/>
    <property type="project" value="TreeGrafter"/>
</dbReference>
<dbReference type="GO" id="GO:0004789">
    <property type="term" value="F:thiamine-phosphate diphosphorylase activity"/>
    <property type="evidence" value="ECO:0007669"/>
    <property type="project" value="UniProtKB-UniRule"/>
</dbReference>
<dbReference type="EC" id="2.5.1.3" evidence="10"/>
<comment type="pathway">
    <text evidence="2 10 12">Cofactor biosynthesis; thiamine diphosphate biosynthesis; thiamine phosphate from 4-amino-2-methyl-5-diphosphomethylpyrimidine and 4-methyl-5-(2-phosphoethyl)-thiazole: step 1/1.</text>
</comment>
<dbReference type="GO" id="GO:0000287">
    <property type="term" value="F:magnesium ion binding"/>
    <property type="evidence" value="ECO:0007669"/>
    <property type="project" value="UniProtKB-UniRule"/>
</dbReference>
<evidence type="ECO:0000256" key="4">
    <source>
        <dbReference type="ARBA" id="ARBA00022723"/>
    </source>
</evidence>
<evidence type="ECO:0000256" key="5">
    <source>
        <dbReference type="ARBA" id="ARBA00022842"/>
    </source>
</evidence>
<comment type="similarity">
    <text evidence="10 11">Belongs to the thiamine-phosphate synthase family.</text>
</comment>
<comment type="catalytic activity">
    <reaction evidence="9 10 11">
        <text>2-[(2R,5Z)-2-carboxy-4-methylthiazol-5(2H)-ylidene]ethyl phosphate + 4-amino-2-methyl-5-(diphosphooxymethyl)pyrimidine + 2 H(+) = thiamine phosphate + CO2 + diphosphate</text>
        <dbReference type="Rhea" id="RHEA:47844"/>
        <dbReference type="ChEBI" id="CHEBI:15378"/>
        <dbReference type="ChEBI" id="CHEBI:16526"/>
        <dbReference type="ChEBI" id="CHEBI:33019"/>
        <dbReference type="ChEBI" id="CHEBI:37575"/>
        <dbReference type="ChEBI" id="CHEBI:57841"/>
        <dbReference type="ChEBI" id="CHEBI:62899"/>
        <dbReference type="EC" id="2.5.1.3"/>
    </reaction>
</comment>
<comment type="cofactor">
    <cofactor evidence="10">
        <name>Mg(2+)</name>
        <dbReference type="ChEBI" id="CHEBI:18420"/>
    </cofactor>
    <text evidence="10">Binds 1 Mg(2+) ion per subunit.</text>
</comment>
<feature type="domain" description="Thiamine phosphate synthase/TenI" evidence="13">
    <location>
        <begin position="1"/>
        <end position="186"/>
    </location>
</feature>
<feature type="binding site" evidence="10">
    <location>
        <position position="136"/>
    </location>
    <ligand>
        <name>4-amino-2-methyl-5-(diphosphooxymethyl)pyrimidine</name>
        <dbReference type="ChEBI" id="CHEBI:57841"/>
    </ligand>
</feature>
<evidence type="ECO:0000256" key="11">
    <source>
        <dbReference type="RuleBase" id="RU003826"/>
    </source>
</evidence>
<evidence type="ECO:0000256" key="8">
    <source>
        <dbReference type="ARBA" id="ARBA00047851"/>
    </source>
</evidence>
<dbReference type="KEGG" id="caqu:CAQU_00225"/>
<dbReference type="PANTHER" id="PTHR20857:SF15">
    <property type="entry name" value="THIAMINE-PHOSPHATE SYNTHASE"/>
    <property type="match status" value="1"/>
</dbReference>
<feature type="binding site" evidence="10">
    <location>
        <position position="63"/>
    </location>
    <ligand>
        <name>Mg(2+)</name>
        <dbReference type="ChEBI" id="CHEBI:18420"/>
    </ligand>
</feature>
<dbReference type="HAMAP" id="MF_00097">
    <property type="entry name" value="TMP_synthase"/>
    <property type="match status" value="1"/>
</dbReference>
<dbReference type="AlphaFoldDB" id="A0A1L7CDA6"/>
<dbReference type="SUPFAM" id="SSF51391">
    <property type="entry name" value="Thiamin phosphate synthase"/>
    <property type="match status" value="1"/>
</dbReference>
<dbReference type="Proteomes" id="UP000185478">
    <property type="component" value="Chromosome"/>
</dbReference>
<dbReference type="NCBIfam" id="NF000740">
    <property type="entry name" value="PRK00043.3-4"/>
    <property type="match status" value="1"/>
</dbReference>
<keyword evidence="3 10" id="KW-0808">Transferase</keyword>
<comment type="caution">
    <text evidence="10">Lacks conserved residue(s) required for the propagation of feature annotation.</text>
</comment>